<dbReference type="InterPro" id="IPR002110">
    <property type="entry name" value="Ankyrin_rpt"/>
</dbReference>
<evidence type="ECO:0000256" key="1">
    <source>
        <dbReference type="PROSITE-ProRule" id="PRU00023"/>
    </source>
</evidence>
<proteinExistence type="predicted"/>
<dbReference type="OrthoDB" id="2159530at2759"/>
<accession>A0A1Y1V8A2</accession>
<dbReference type="AlphaFoldDB" id="A0A1Y1V8A2"/>
<dbReference type="EMBL" id="MCFH01000023">
    <property type="protein sequence ID" value="ORX49641.1"/>
    <property type="molecule type" value="Genomic_DNA"/>
</dbReference>
<comment type="caution">
    <text evidence="2">The sequence shown here is derived from an EMBL/GenBank/DDBJ whole genome shotgun (WGS) entry which is preliminary data.</text>
</comment>
<dbReference type="STRING" id="1754191.A0A1Y1V8A2"/>
<sequence length="410" mass="48551">MDEKGKQNVRVLLIDSIKNNYITTFKKIIQEIKDTYNDCSFVDMDLLAVALEYNSSVEMVETILINDKYETLNYYYNNGGNRKLPLSFAIQKNNFEVADLLMEYGAKLNNIPYYILKTSISPENTKYLLDRNLEISSILINNLITDNMIFFLKQIFNNCFFNNSFILTLLSNYKNKTPISKKQFYNKIKEEKEKIIFNESLYEIAIYNNNYEMLNLLIKYDTRDKNEMCNELYRLLCNKEESIQNQFINIIQCSEIKLKLSKKLYDKEKILKLIIGNNVKNLQNYINKNKVQLIDYFDKTNKQDLLKLAIDNNLSNRMIDLIIQQCHYENLDYYITMDGTSTPLLYFTISQNKYRIFDFLIKKGANINFGNILVNLNFDNLLNSKNLKYLLNSNYELHPILLEQVMKKKD</sequence>
<feature type="repeat" description="ANK" evidence="1">
    <location>
        <begin position="81"/>
        <end position="113"/>
    </location>
</feature>
<dbReference type="Gene3D" id="1.25.40.20">
    <property type="entry name" value="Ankyrin repeat-containing domain"/>
    <property type="match status" value="1"/>
</dbReference>
<evidence type="ECO:0000313" key="3">
    <source>
        <dbReference type="Proteomes" id="UP000193719"/>
    </source>
</evidence>
<dbReference type="SMART" id="SM00248">
    <property type="entry name" value="ANK"/>
    <property type="match status" value="3"/>
</dbReference>
<keyword evidence="3" id="KW-1185">Reference proteome</keyword>
<gene>
    <name evidence="2" type="ORF">BCR36DRAFT_353281</name>
</gene>
<reference evidence="2 3" key="2">
    <citation type="submission" date="2016-08" db="EMBL/GenBank/DDBJ databases">
        <title>Pervasive Adenine N6-methylation of Active Genes in Fungi.</title>
        <authorList>
            <consortium name="DOE Joint Genome Institute"/>
            <person name="Mondo S.J."/>
            <person name="Dannebaum R.O."/>
            <person name="Kuo R.C."/>
            <person name="Labutti K."/>
            <person name="Haridas S."/>
            <person name="Kuo A."/>
            <person name="Salamov A."/>
            <person name="Ahrendt S.R."/>
            <person name="Lipzen A."/>
            <person name="Sullivan W."/>
            <person name="Andreopoulos W.B."/>
            <person name="Clum A."/>
            <person name="Lindquist E."/>
            <person name="Daum C."/>
            <person name="Ramamoorthy G.K."/>
            <person name="Gryganskyi A."/>
            <person name="Culley D."/>
            <person name="Magnuson J.K."/>
            <person name="James T.Y."/>
            <person name="O'Malley M.A."/>
            <person name="Stajich J.E."/>
            <person name="Spatafora J.W."/>
            <person name="Visel A."/>
            <person name="Grigoriev I.V."/>
        </authorList>
    </citation>
    <scope>NUCLEOTIDE SEQUENCE [LARGE SCALE GENOMIC DNA]</scope>
    <source>
        <strain evidence="3">finn</strain>
    </source>
</reference>
<dbReference type="Proteomes" id="UP000193719">
    <property type="component" value="Unassembled WGS sequence"/>
</dbReference>
<evidence type="ECO:0000313" key="2">
    <source>
        <dbReference type="EMBL" id="ORX49641.1"/>
    </source>
</evidence>
<dbReference type="InterPro" id="IPR036770">
    <property type="entry name" value="Ankyrin_rpt-contain_sf"/>
</dbReference>
<dbReference type="PROSITE" id="PS50297">
    <property type="entry name" value="ANK_REP_REGION"/>
    <property type="match status" value="1"/>
</dbReference>
<dbReference type="PROSITE" id="PS50088">
    <property type="entry name" value="ANK_REPEAT"/>
    <property type="match status" value="1"/>
</dbReference>
<protein>
    <submittedName>
        <fullName evidence="2">Uncharacterized protein</fullName>
    </submittedName>
</protein>
<keyword evidence="1" id="KW-0040">ANK repeat</keyword>
<name>A0A1Y1V8A2_9FUNG</name>
<reference evidence="2 3" key="1">
    <citation type="submission" date="2016-08" db="EMBL/GenBank/DDBJ databases">
        <title>Genomes of anaerobic fungi encode conserved fungal cellulosomes for biomass hydrolysis.</title>
        <authorList>
            <consortium name="DOE Joint Genome Institute"/>
            <person name="Haitjema C.H."/>
            <person name="Gilmore S.P."/>
            <person name="Henske J.K."/>
            <person name="Solomon K.V."/>
            <person name="De Groot R."/>
            <person name="Kuo A."/>
            <person name="Mondo S.J."/>
            <person name="Salamov A.A."/>
            <person name="Labutti K."/>
            <person name="Zhao Z."/>
            <person name="Chiniquy J."/>
            <person name="Barry K."/>
            <person name="Brewer H.M."/>
            <person name="Purvine S.O."/>
            <person name="Wright A.T."/>
            <person name="Boxma B."/>
            <person name="Van Alen T."/>
            <person name="Hackstein J.H."/>
            <person name="Baker S.E."/>
            <person name="Grigoriev I.V."/>
            <person name="O'Malley M.A."/>
        </authorList>
    </citation>
    <scope>NUCLEOTIDE SEQUENCE [LARGE SCALE GENOMIC DNA]</scope>
    <source>
        <strain evidence="3">finn</strain>
    </source>
</reference>
<dbReference type="SUPFAM" id="SSF48403">
    <property type="entry name" value="Ankyrin repeat"/>
    <property type="match status" value="1"/>
</dbReference>
<feature type="non-terminal residue" evidence="2">
    <location>
        <position position="410"/>
    </location>
</feature>
<organism evidence="2 3">
    <name type="scientific">Piromyces finnis</name>
    <dbReference type="NCBI Taxonomy" id="1754191"/>
    <lineage>
        <taxon>Eukaryota</taxon>
        <taxon>Fungi</taxon>
        <taxon>Fungi incertae sedis</taxon>
        <taxon>Chytridiomycota</taxon>
        <taxon>Chytridiomycota incertae sedis</taxon>
        <taxon>Neocallimastigomycetes</taxon>
        <taxon>Neocallimastigales</taxon>
        <taxon>Neocallimastigaceae</taxon>
        <taxon>Piromyces</taxon>
    </lineage>
</organism>